<dbReference type="SUPFAM" id="SSF54211">
    <property type="entry name" value="Ribosomal protein S5 domain 2-like"/>
    <property type="match status" value="1"/>
</dbReference>
<evidence type="ECO:0000313" key="8">
    <source>
        <dbReference type="EMBL" id="QZA59083.1"/>
    </source>
</evidence>
<dbReference type="PANTHER" id="PTHR43527:SF2">
    <property type="entry name" value="4-DIPHOSPHOCYTIDYL-2-C-METHYL-D-ERYTHRITOL KINASE, CHLOROPLASTIC"/>
    <property type="match status" value="1"/>
</dbReference>
<evidence type="ECO:0000256" key="1">
    <source>
        <dbReference type="ARBA" id="ARBA00017473"/>
    </source>
</evidence>
<comment type="similarity">
    <text evidence="6">Belongs to the GHMP kinase family. IspE subfamily.</text>
</comment>
<keyword evidence="9" id="KW-1185">Reference proteome</keyword>
<dbReference type="RefSeq" id="WP_194844819.1">
    <property type="nucleotide sequence ID" value="NZ_CP075585.1"/>
</dbReference>
<dbReference type="HAMAP" id="MF_00061">
    <property type="entry name" value="IspE"/>
    <property type="match status" value="1"/>
</dbReference>
<dbReference type="Pfam" id="PF00288">
    <property type="entry name" value="GHMP_kinases_N"/>
    <property type="match status" value="1"/>
</dbReference>
<proteinExistence type="inferred from homology"/>
<dbReference type="InterPro" id="IPR004424">
    <property type="entry name" value="IspE"/>
</dbReference>
<evidence type="ECO:0000256" key="3">
    <source>
        <dbReference type="ARBA" id="ARBA00022741"/>
    </source>
</evidence>
<dbReference type="SUPFAM" id="SSF55060">
    <property type="entry name" value="GHMP Kinase, C-terminal domain"/>
    <property type="match status" value="1"/>
</dbReference>
<evidence type="ECO:0000256" key="4">
    <source>
        <dbReference type="ARBA" id="ARBA00022777"/>
    </source>
</evidence>
<reference evidence="8 9" key="1">
    <citation type="submission" date="2021-05" db="EMBL/GenBank/DDBJ databases">
        <title>Ecology and evolution of chlamydial symbionts of arthropods.</title>
        <authorList>
            <person name="Halter T."/>
            <person name="Sixt B.S."/>
            <person name="Toenshoff E.R."/>
            <person name="Koestlbacher S."/>
            <person name="Schulz F."/>
            <person name="Kostanjsek R."/>
            <person name="Collingro A."/>
            <person name="Hendrickx F."/>
            <person name="Horn M."/>
        </authorList>
    </citation>
    <scope>NUCLEOTIDE SEQUENCE [LARGE SCALE GENOMIC DNA]</scope>
    <source>
        <strain evidence="8 9">15C</strain>
    </source>
</reference>
<dbReference type="EMBL" id="CP075585">
    <property type="protein sequence ID" value="QZA59083.1"/>
    <property type="molecule type" value="Genomic_DNA"/>
</dbReference>
<comment type="catalytic activity">
    <reaction evidence="6">
        <text>4-CDP-2-C-methyl-D-erythritol + ATP = 4-CDP-2-C-methyl-D-erythritol 2-phosphate + ADP + H(+)</text>
        <dbReference type="Rhea" id="RHEA:18437"/>
        <dbReference type="ChEBI" id="CHEBI:15378"/>
        <dbReference type="ChEBI" id="CHEBI:30616"/>
        <dbReference type="ChEBI" id="CHEBI:57823"/>
        <dbReference type="ChEBI" id="CHEBI:57919"/>
        <dbReference type="ChEBI" id="CHEBI:456216"/>
        <dbReference type="EC" id="2.7.1.148"/>
    </reaction>
</comment>
<dbReference type="PIRSF" id="PIRSF010376">
    <property type="entry name" value="IspE"/>
    <property type="match status" value="1"/>
</dbReference>
<keyword evidence="5 6" id="KW-0067">ATP-binding</keyword>
<dbReference type="NCBIfam" id="TIGR00154">
    <property type="entry name" value="ispE"/>
    <property type="match status" value="1"/>
</dbReference>
<keyword evidence="4 6" id="KW-0418">Kinase</keyword>
<dbReference type="Gene3D" id="3.30.230.10">
    <property type="match status" value="1"/>
</dbReference>
<protein>
    <recommendedName>
        <fullName evidence="1 6">4-diphosphocytidyl-2-C-methyl-D-erythritol kinase</fullName>
        <shortName evidence="6">CMK</shortName>
        <ecNumber evidence="6">2.7.1.148</ecNumber>
    </recommendedName>
    <alternativeName>
        <fullName evidence="6">4-(cytidine-5'-diphospho)-2-C-methyl-D-erythritol kinase</fullName>
    </alternativeName>
</protein>
<dbReference type="GO" id="GO:0050515">
    <property type="term" value="F:4-(cytidine 5'-diphospho)-2-C-methyl-D-erythritol kinase activity"/>
    <property type="evidence" value="ECO:0007669"/>
    <property type="project" value="UniProtKB-EC"/>
</dbReference>
<evidence type="ECO:0000259" key="7">
    <source>
        <dbReference type="Pfam" id="PF00288"/>
    </source>
</evidence>
<feature type="binding site" evidence="6">
    <location>
        <begin position="102"/>
        <end position="112"/>
    </location>
    <ligand>
        <name>ATP</name>
        <dbReference type="ChEBI" id="CHEBI:30616"/>
    </ligand>
</feature>
<dbReference type="InterPro" id="IPR014721">
    <property type="entry name" value="Ribsml_uS5_D2-typ_fold_subgr"/>
</dbReference>
<comment type="function">
    <text evidence="6">Catalyzes the phosphorylation of the position 2 hydroxy group of 4-diphosphocytidyl-2C-methyl-D-erythritol.</text>
</comment>
<dbReference type="InterPro" id="IPR006204">
    <property type="entry name" value="GHMP_kinase_N_dom"/>
</dbReference>
<accession>A0ABX8Z0X4</accession>
<sequence>MNLKSFKGKDRELTLLSPAKVNLFFRIHYRRQDQYHQISSLYQAISLSDTVSISLADKDRFHCNLDHLCDLQGNFIWQAVSLFRQKTGWNQKLSIHLQKNIPLQAGLGGGSSNAATTLWALNQLSHYQFEENQLALWAAELGSDMAFFFSEGTAYCQGKGEIMQNITHLPSTHFWLAAPQFGLSTPLVYQKCDVSKLPHWDSAQALSDILKGKLVLKNDLESAAFRLKPELQIIKHQLIGMGFKQVSMTGSGTTFICFGSLEIPQSPGITFYPVHFLQRKLGYWYQ</sequence>
<organism evidence="8 9">
    <name type="scientific">Candidatus Rhabdochlamydia porcellionis</name>
    <dbReference type="NCBI Taxonomy" id="225148"/>
    <lineage>
        <taxon>Bacteria</taxon>
        <taxon>Pseudomonadati</taxon>
        <taxon>Chlamydiota</taxon>
        <taxon>Chlamydiia</taxon>
        <taxon>Parachlamydiales</taxon>
        <taxon>Candidatus Rhabdochlamydiaceae</taxon>
        <taxon>Candidatus Rhabdochlamydia</taxon>
    </lineage>
</organism>
<dbReference type="InterPro" id="IPR020568">
    <property type="entry name" value="Ribosomal_Su5_D2-typ_SF"/>
</dbReference>
<feature type="domain" description="GHMP kinase N-terminal" evidence="7">
    <location>
        <begin position="74"/>
        <end position="150"/>
    </location>
</feature>
<dbReference type="Gene3D" id="3.30.70.890">
    <property type="entry name" value="GHMP kinase, C-terminal domain"/>
    <property type="match status" value="1"/>
</dbReference>
<dbReference type="EC" id="2.7.1.148" evidence="6"/>
<dbReference type="Proteomes" id="UP000822862">
    <property type="component" value="Chromosome"/>
</dbReference>
<name>A0ABX8Z0X4_9BACT</name>
<evidence type="ECO:0000256" key="6">
    <source>
        <dbReference type="HAMAP-Rule" id="MF_00061"/>
    </source>
</evidence>
<evidence type="ECO:0000313" key="9">
    <source>
        <dbReference type="Proteomes" id="UP000822862"/>
    </source>
</evidence>
<evidence type="ECO:0000256" key="2">
    <source>
        <dbReference type="ARBA" id="ARBA00022679"/>
    </source>
</evidence>
<dbReference type="InterPro" id="IPR036554">
    <property type="entry name" value="GHMP_kinase_C_sf"/>
</dbReference>
<keyword evidence="2 6" id="KW-0808">Transferase</keyword>
<evidence type="ECO:0000256" key="5">
    <source>
        <dbReference type="ARBA" id="ARBA00022840"/>
    </source>
</evidence>
<gene>
    <name evidence="6" type="primary">ispE</name>
    <name evidence="8" type="ORF">RHAB15C_0000967</name>
</gene>
<keyword evidence="6" id="KW-0414">Isoprene biosynthesis</keyword>
<feature type="active site" evidence="6">
    <location>
        <position position="20"/>
    </location>
</feature>
<dbReference type="PANTHER" id="PTHR43527">
    <property type="entry name" value="4-DIPHOSPHOCYTIDYL-2-C-METHYL-D-ERYTHRITOL KINASE, CHLOROPLASTIC"/>
    <property type="match status" value="1"/>
</dbReference>
<feature type="active site" evidence="6">
    <location>
        <position position="144"/>
    </location>
</feature>
<keyword evidence="3 6" id="KW-0547">Nucleotide-binding</keyword>
<comment type="pathway">
    <text evidence="6">Isoprenoid biosynthesis; isopentenyl diphosphate biosynthesis via DXP pathway; isopentenyl diphosphate from 1-deoxy-D-xylulose 5-phosphate: step 3/6.</text>
</comment>